<keyword evidence="1" id="KW-0732">Signal</keyword>
<sequence>MLVKTIATLSLISFCTLSYSQAQDSSKGHLQVVPEKGISELQSKYLEQNKKDGSISGFRVQIYNGNKAETLKKRSEFISAFPKVAIYTLYEAPEYKIQAGDFRTRLEAEKFLSEVQESLGSGLVVKTNIKPPLISER</sequence>
<evidence type="ECO:0000259" key="2">
    <source>
        <dbReference type="Pfam" id="PF05036"/>
    </source>
</evidence>
<dbReference type="EMBL" id="CP003156">
    <property type="protein sequence ID" value="AEV32910.1"/>
    <property type="molecule type" value="Genomic_DNA"/>
</dbReference>
<dbReference type="KEGG" id="oho:Oweho_1931"/>
<protein>
    <submittedName>
        <fullName evidence="3">Sporulation related protein</fullName>
    </submittedName>
</protein>
<evidence type="ECO:0000313" key="4">
    <source>
        <dbReference type="Proteomes" id="UP000005631"/>
    </source>
</evidence>
<dbReference type="Proteomes" id="UP000005631">
    <property type="component" value="Chromosome"/>
</dbReference>
<name>G8R2C0_OWEHD</name>
<feature type="domain" description="SPOR" evidence="2">
    <location>
        <begin position="56"/>
        <end position="124"/>
    </location>
</feature>
<reference evidence="3 4" key="1">
    <citation type="journal article" date="2012" name="Stand. Genomic Sci.">
        <title>Genome sequence of the orange-pigmented seawater bacterium Owenweeksia hongkongensis type strain (UST20020801(T)).</title>
        <authorList>
            <person name="Riedel T."/>
            <person name="Held B."/>
            <person name="Nolan M."/>
            <person name="Lucas S."/>
            <person name="Lapidus A."/>
            <person name="Tice H."/>
            <person name="Del Rio T.G."/>
            <person name="Cheng J.F."/>
            <person name="Han C."/>
            <person name="Tapia R."/>
            <person name="Goodwin L.A."/>
            <person name="Pitluck S."/>
            <person name="Liolios K."/>
            <person name="Mavromatis K."/>
            <person name="Pagani I."/>
            <person name="Ivanova N."/>
            <person name="Mikhailova N."/>
            <person name="Pati A."/>
            <person name="Chen A."/>
            <person name="Palaniappan K."/>
            <person name="Rohde M."/>
            <person name="Tindall B.J."/>
            <person name="Detter J.C."/>
            <person name="Goker M."/>
            <person name="Woyke T."/>
            <person name="Bristow J."/>
            <person name="Eisen J.A."/>
            <person name="Markowitz V."/>
            <person name="Hugenholtz P."/>
            <person name="Klenk H.P."/>
            <person name="Kyrpides N.C."/>
        </authorList>
    </citation>
    <scope>NUCLEOTIDE SEQUENCE</scope>
    <source>
        <strain evidence="4">DSM 17368 / JCM 12287 / NRRL B-23963</strain>
    </source>
</reference>
<evidence type="ECO:0000256" key="1">
    <source>
        <dbReference type="SAM" id="SignalP"/>
    </source>
</evidence>
<gene>
    <name evidence="3" type="ordered locus">Oweho_1931</name>
</gene>
<dbReference type="eggNOG" id="ENOG5032DQD">
    <property type="taxonomic scope" value="Bacteria"/>
</dbReference>
<keyword evidence="4" id="KW-1185">Reference proteome</keyword>
<feature type="chain" id="PRO_5003515332" evidence="1">
    <location>
        <begin position="23"/>
        <end position="137"/>
    </location>
</feature>
<dbReference type="STRING" id="926562.Oweho_1931"/>
<dbReference type="OrthoDB" id="2473397at2"/>
<feature type="signal peptide" evidence="1">
    <location>
        <begin position="1"/>
        <end position="22"/>
    </location>
</feature>
<accession>G8R2C0</accession>
<dbReference type="GO" id="GO:0042834">
    <property type="term" value="F:peptidoglycan binding"/>
    <property type="evidence" value="ECO:0007669"/>
    <property type="project" value="InterPro"/>
</dbReference>
<organism evidence="3 4">
    <name type="scientific">Owenweeksia hongkongensis (strain DSM 17368 / CIP 108786 / JCM 12287 / NRRL B-23963 / UST20020801)</name>
    <dbReference type="NCBI Taxonomy" id="926562"/>
    <lineage>
        <taxon>Bacteria</taxon>
        <taxon>Pseudomonadati</taxon>
        <taxon>Bacteroidota</taxon>
        <taxon>Flavobacteriia</taxon>
        <taxon>Flavobacteriales</taxon>
        <taxon>Owenweeksiaceae</taxon>
        <taxon>Owenweeksia</taxon>
    </lineage>
</organism>
<dbReference type="HOGENOM" id="CLU_106289_1_0_10"/>
<proteinExistence type="predicted"/>
<evidence type="ECO:0000313" key="3">
    <source>
        <dbReference type="EMBL" id="AEV32910.1"/>
    </source>
</evidence>
<dbReference type="InterPro" id="IPR007730">
    <property type="entry name" value="SPOR-like_dom"/>
</dbReference>
<dbReference type="Pfam" id="PF05036">
    <property type="entry name" value="SPOR"/>
    <property type="match status" value="1"/>
</dbReference>
<dbReference type="RefSeq" id="WP_014202266.1">
    <property type="nucleotide sequence ID" value="NC_016599.1"/>
</dbReference>
<dbReference type="AlphaFoldDB" id="G8R2C0"/>